<dbReference type="GO" id="GO:0009244">
    <property type="term" value="P:lipopolysaccharide core region biosynthetic process"/>
    <property type="evidence" value="ECO:0007669"/>
    <property type="project" value="InterPro"/>
</dbReference>
<evidence type="ECO:0000256" key="9">
    <source>
        <dbReference type="ARBA" id="ARBA00043995"/>
    </source>
</evidence>
<keyword evidence="4" id="KW-0997">Cell inner membrane</keyword>
<dbReference type="InterPro" id="IPR051199">
    <property type="entry name" value="LPS_LOS_Heptosyltrfase"/>
</dbReference>
<evidence type="ECO:0000256" key="7">
    <source>
        <dbReference type="ARBA" id="ARBA00022985"/>
    </source>
</evidence>
<proteinExistence type="inferred from homology"/>
<evidence type="ECO:0000313" key="15">
    <source>
        <dbReference type="Proteomes" id="UP000255335"/>
    </source>
</evidence>
<keyword evidence="3" id="KW-1003">Cell membrane</keyword>
<evidence type="ECO:0000256" key="5">
    <source>
        <dbReference type="ARBA" id="ARBA00022676"/>
    </source>
</evidence>
<evidence type="ECO:0000256" key="6">
    <source>
        <dbReference type="ARBA" id="ARBA00022679"/>
    </source>
</evidence>
<dbReference type="InterPro" id="IPR011908">
    <property type="entry name" value="LipoPS_heptosylTferase-I"/>
</dbReference>
<dbReference type="EMBL" id="UGHZ01000001">
    <property type="protein sequence ID" value="STP08779.1"/>
    <property type="molecule type" value="Genomic_DNA"/>
</dbReference>
<dbReference type="Proteomes" id="UP000255335">
    <property type="component" value="Unassembled WGS sequence"/>
</dbReference>
<dbReference type="GO" id="GO:0005829">
    <property type="term" value="C:cytosol"/>
    <property type="evidence" value="ECO:0007669"/>
    <property type="project" value="TreeGrafter"/>
</dbReference>
<evidence type="ECO:0000313" key="14">
    <source>
        <dbReference type="EMBL" id="STP08779.1"/>
    </source>
</evidence>
<evidence type="ECO:0000256" key="4">
    <source>
        <dbReference type="ARBA" id="ARBA00022519"/>
    </source>
</evidence>
<dbReference type="GO" id="GO:0005886">
    <property type="term" value="C:plasma membrane"/>
    <property type="evidence" value="ECO:0007669"/>
    <property type="project" value="UniProtKB-SubCell"/>
</dbReference>
<evidence type="ECO:0000256" key="10">
    <source>
        <dbReference type="ARBA" id="ARBA00044041"/>
    </source>
</evidence>
<keyword evidence="8" id="KW-0472">Membrane</keyword>
<comment type="subcellular location">
    <subcellularLocation>
        <location evidence="1">Cell inner membrane</location>
        <topology evidence="1">Peripheral membrane protein</topology>
        <orientation evidence="1">Cytoplasmic side</orientation>
    </subcellularLocation>
</comment>
<protein>
    <recommendedName>
        <fullName evidence="11">Lipopolysaccharide heptosyltransferase 1</fullName>
        <ecNumber evidence="10">2.4.99.23</ecNumber>
    </recommendedName>
    <alternativeName>
        <fullName evidence="12">ADP-heptose:lipopolysaccharide heptosyltransferase I</fullName>
    </alternativeName>
</protein>
<accession>A0A377JLW4</accession>
<reference evidence="14 15" key="1">
    <citation type="submission" date="2018-06" db="EMBL/GenBank/DDBJ databases">
        <authorList>
            <consortium name="Pathogen Informatics"/>
            <person name="Doyle S."/>
        </authorList>
    </citation>
    <scope>NUCLEOTIDE SEQUENCE [LARGE SCALE GENOMIC DNA]</scope>
    <source>
        <strain evidence="14 15">NCTC12221</strain>
    </source>
</reference>
<comment type="similarity">
    <text evidence="9">Belongs to the glycosyltransferase 9 family.</text>
</comment>
<name>A0A377JLW4_9HELI</name>
<dbReference type="PANTHER" id="PTHR30160">
    <property type="entry name" value="TETRAACYLDISACCHARIDE 4'-KINASE-RELATED"/>
    <property type="match status" value="1"/>
</dbReference>
<dbReference type="NCBIfam" id="TIGR02193">
    <property type="entry name" value="heptsyl_trn_I"/>
    <property type="match status" value="1"/>
</dbReference>
<dbReference type="InterPro" id="IPR002201">
    <property type="entry name" value="Glyco_trans_9"/>
</dbReference>
<sequence length="355" mass="40089">MGLRVAIIRLSSLGDVIVGACVLPFVREKLQEKLGQEVEITWIVDSVFAEVLQDSPCVDRLVRIDLKKGGIRAIPKIINRLKALPYYDKVIDMQGLIKSAVCGRFLKSGELWGFDKDSIKERVASLFYKKKVRIPYENHILERNFVLMREALGLDDVNLERVYTRRKEAFSLNDKAKEQVVTMMRECGIDSKKHLVLLVLESSLESKSYPVDLFVEVITMLLSQSQIQVLLLWYSTDKAREIKACFESKDVVLLPRLDISEIKALMEKVSVVVGGDTGITHLAWAMQKPSVTLYGNTPASRFALVGEQNVFLSGSENPRYQKNDFSIAKIAPRAIVGEIDTILQRQPSVACERDI</sequence>
<evidence type="ECO:0000256" key="11">
    <source>
        <dbReference type="ARBA" id="ARBA00044190"/>
    </source>
</evidence>
<dbReference type="SUPFAM" id="SSF53756">
    <property type="entry name" value="UDP-Glycosyltransferase/glycogen phosphorylase"/>
    <property type="match status" value="1"/>
</dbReference>
<dbReference type="CDD" id="cd03789">
    <property type="entry name" value="GT9_LPS_heptosyltransferase"/>
    <property type="match status" value="1"/>
</dbReference>
<comment type="pathway">
    <text evidence="2">Bacterial outer membrane biogenesis; LPS core biosynthesis.</text>
</comment>
<evidence type="ECO:0000256" key="1">
    <source>
        <dbReference type="ARBA" id="ARBA00004515"/>
    </source>
</evidence>
<keyword evidence="7" id="KW-0448">Lipopolysaccharide biosynthesis</keyword>
<evidence type="ECO:0000256" key="3">
    <source>
        <dbReference type="ARBA" id="ARBA00022475"/>
    </source>
</evidence>
<evidence type="ECO:0000256" key="12">
    <source>
        <dbReference type="ARBA" id="ARBA00044330"/>
    </source>
</evidence>
<dbReference type="PANTHER" id="PTHR30160:SF19">
    <property type="entry name" value="LIPOPOLYSACCHARIDE HEPTOSYLTRANSFERASE 1"/>
    <property type="match status" value="1"/>
</dbReference>
<keyword evidence="6 14" id="KW-0808">Transferase</keyword>
<gene>
    <name evidence="14" type="primary">rfaC</name>
    <name evidence="14" type="ORF">NCTC12221_00192</name>
</gene>
<keyword evidence="5" id="KW-0328">Glycosyltransferase</keyword>
<comment type="catalytic activity">
    <reaction evidence="13">
        <text>an alpha-Kdo-(2-&gt;4)-alpha-Kdo-(2-&gt;6)-lipid A + ADP-L-glycero-beta-D-manno-heptose = an L-alpha-D-Hep-(1-&gt;5)-[alpha-Kdo-(2-&gt;4)]-alpha-Kdo-(2-&gt;6)-lipid A + ADP + H(+)</text>
        <dbReference type="Rhea" id="RHEA:74067"/>
        <dbReference type="ChEBI" id="CHEBI:15378"/>
        <dbReference type="ChEBI" id="CHEBI:61506"/>
        <dbReference type="ChEBI" id="CHEBI:176431"/>
        <dbReference type="ChEBI" id="CHEBI:193068"/>
        <dbReference type="ChEBI" id="CHEBI:456216"/>
        <dbReference type="EC" id="2.4.99.23"/>
    </reaction>
</comment>
<dbReference type="AlphaFoldDB" id="A0A377JLW4"/>
<evidence type="ECO:0000256" key="13">
    <source>
        <dbReference type="ARBA" id="ARBA00049201"/>
    </source>
</evidence>
<evidence type="ECO:0000256" key="2">
    <source>
        <dbReference type="ARBA" id="ARBA00004713"/>
    </source>
</evidence>
<evidence type="ECO:0000256" key="8">
    <source>
        <dbReference type="ARBA" id="ARBA00023136"/>
    </source>
</evidence>
<dbReference type="Pfam" id="PF01075">
    <property type="entry name" value="Glyco_transf_9"/>
    <property type="match status" value="1"/>
</dbReference>
<dbReference type="EC" id="2.4.99.23" evidence="10"/>
<organism evidence="14 15">
    <name type="scientific">Helicobacter cinaedi</name>
    <dbReference type="NCBI Taxonomy" id="213"/>
    <lineage>
        <taxon>Bacteria</taxon>
        <taxon>Pseudomonadati</taxon>
        <taxon>Campylobacterota</taxon>
        <taxon>Epsilonproteobacteria</taxon>
        <taxon>Campylobacterales</taxon>
        <taxon>Helicobacteraceae</taxon>
        <taxon>Helicobacter</taxon>
    </lineage>
</organism>
<dbReference type="GO" id="GO:0008713">
    <property type="term" value="F:ADP-heptose-lipopolysaccharide heptosyltransferase activity"/>
    <property type="evidence" value="ECO:0007669"/>
    <property type="project" value="TreeGrafter"/>
</dbReference>
<dbReference type="Gene3D" id="3.40.50.2000">
    <property type="entry name" value="Glycogen Phosphorylase B"/>
    <property type="match status" value="2"/>
</dbReference>